<evidence type="ECO:0000313" key="3">
    <source>
        <dbReference type="Proteomes" id="UP000007813"/>
    </source>
</evidence>
<proteinExistence type="predicted"/>
<organism evidence="2 3">
    <name type="scientific">Halogranum salarium B-1</name>
    <dbReference type="NCBI Taxonomy" id="1210908"/>
    <lineage>
        <taxon>Archaea</taxon>
        <taxon>Methanobacteriati</taxon>
        <taxon>Methanobacteriota</taxon>
        <taxon>Stenosarchaea group</taxon>
        <taxon>Halobacteria</taxon>
        <taxon>Halobacteriales</taxon>
        <taxon>Haloferacaceae</taxon>
    </lineage>
</organism>
<evidence type="ECO:0000313" key="2">
    <source>
        <dbReference type="EMBL" id="EJN60476.1"/>
    </source>
</evidence>
<sequence length="50" mass="5229">MAPSICDSPPERSRLTEAAAAVNHRAGAIDASDTSDAISTRTADSERSLR</sequence>
<dbReference type="EMBL" id="ALJD01000003">
    <property type="protein sequence ID" value="EJN60476.1"/>
    <property type="molecule type" value="Genomic_DNA"/>
</dbReference>
<reference evidence="2 3" key="1">
    <citation type="journal article" date="2012" name="J. Bacteriol.">
        <title>Draft Genome Sequence of the Extremely Halophilic Archaeon Halogranum salarium B-1T.</title>
        <authorList>
            <person name="Kim K.K."/>
            <person name="Lee K.C."/>
            <person name="Lee J.S."/>
        </authorList>
    </citation>
    <scope>NUCLEOTIDE SEQUENCE [LARGE SCALE GENOMIC DNA]</scope>
    <source>
        <strain evidence="2 3">B-1</strain>
    </source>
</reference>
<evidence type="ECO:0000256" key="1">
    <source>
        <dbReference type="SAM" id="MobiDB-lite"/>
    </source>
</evidence>
<name>J3JGX3_9EURY</name>
<dbReference type="AlphaFoldDB" id="J3JGX3"/>
<protein>
    <submittedName>
        <fullName evidence="2">Uncharacterized protein</fullName>
    </submittedName>
</protein>
<comment type="caution">
    <text evidence="2">The sequence shown here is derived from an EMBL/GenBank/DDBJ whole genome shotgun (WGS) entry which is preliminary data.</text>
</comment>
<dbReference type="Proteomes" id="UP000007813">
    <property type="component" value="Unassembled WGS sequence"/>
</dbReference>
<feature type="region of interest" description="Disordered" evidence="1">
    <location>
        <begin position="25"/>
        <end position="50"/>
    </location>
</feature>
<feature type="compositionally biased region" description="Polar residues" evidence="1">
    <location>
        <begin position="32"/>
        <end position="42"/>
    </location>
</feature>
<accession>J3JGX3</accession>
<gene>
    <name evidence="2" type="ORF">HSB1_10790</name>
</gene>